<sequence length="89" mass="10031">MQLDAFLKKMTPAIHQSLKLALELGKWPDGRSMTQDERDASLQAVIAYEYENLPESERVGYMPAKCKSDSKASVEDVPAEEATILRFKN</sequence>
<keyword evidence="2" id="KW-1185">Reference proteome</keyword>
<dbReference type="EMBL" id="JOJP01000001">
    <property type="protein sequence ID" value="KEI72368.1"/>
    <property type="molecule type" value="Genomic_DNA"/>
</dbReference>
<organism evidence="1 2">
    <name type="scientific">Endozoicomonas elysicola</name>
    <dbReference type="NCBI Taxonomy" id="305900"/>
    <lineage>
        <taxon>Bacteria</taxon>
        <taxon>Pseudomonadati</taxon>
        <taxon>Pseudomonadota</taxon>
        <taxon>Gammaproteobacteria</taxon>
        <taxon>Oceanospirillales</taxon>
        <taxon>Endozoicomonadaceae</taxon>
        <taxon>Endozoicomonas</taxon>
    </lineage>
</organism>
<accession>A0A081KDZ2</accession>
<dbReference type="STRING" id="305900.GV64_17990"/>
<evidence type="ECO:0008006" key="3">
    <source>
        <dbReference type="Google" id="ProtNLM"/>
    </source>
</evidence>
<dbReference type="Pfam" id="PF07023">
    <property type="entry name" value="DUF1315"/>
    <property type="match status" value="1"/>
</dbReference>
<comment type="caution">
    <text evidence="1">The sequence shown here is derived from an EMBL/GenBank/DDBJ whole genome shotgun (WGS) entry which is preliminary data.</text>
</comment>
<proteinExistence type="predicted"/>
<dbReference type="AlphaFoldDB" id="A0A081KDZ2"/>
<dbReference type="InterPro" id="IPR009749">
    <property type="entry name" value="DUF1315"/>
</dbReference>
<evidence type="ECO:0000313" key="2">
    <source>
        <dbReference type="Proteomes" id="UP000027997"/>
    </source>
</evidence>
<dbReference type="eggNOG" id="COG3139">
    <property type="taxonomic scope" value="Bacteria"/>
</dbReference>
<dbReference type="RefSeq" id="WP_020583708.1">
    <property type="nucleotide sequence ID" value="NZ_JOJP01000001.1"/>
</dbReference>
<evidence type="ECO:0000313" key="1">
    <source>
        <dbReference type="EMBL" id="KEI72368.1"/>
    </source>
</evidence>
<name>A0A081KDZ2_9GAMM</name>
<protein>
    <recommendedName>
        <fullName evidence="3">PA-phosphatase</fullName>
    </recommendedName>
</protein>
<reference evidence="1 2" key="1">
    <citation type="submission" date="2014-06" db="EMBL/GenBank/DDBJ databases">
        <title>Whole Genome Sequences of Three Symbiotic Endozoicomonas Bacteria.</title>
        <authorList>
            <person name="Neave M.J."/>
            <person name="Apprill A."/>
            <person name="Voolstra C.R."/>
        </authorList>
    </citation>
    <scope>NUCLEOTIDE SEQUENCE [LARGE SCALE GENOMIC DNA]</scope>
    <source>
        <strain evidence="1 2">DSM 22380</strain>
    </source>
</reference>
<dbReference type="Proteomes" id="UP000027997">
    <property type="component" value="Unassembled WGS sequence"/>
</dbReference>
<gene>
    <name evidence="1" type="ORF">GV64_17990</name>
</gene>